<dbReference type="EMBL" id="PEDP01000213">
    <property type="protein sequence ID" value="POS86982.1"/>
    <property type="molecule type" value="Genomic_DNA"/>
</dbReference>
<dbReference type="STRING" id="225359.A0A2S4PY80"/>
<accession>A0A2S4PY80</accession>
<dbReference type="PANTHER" id="PTHR28054">
    <property type="entry name" value="RNA POLYMERASE I-SPECIFIC TRANSCRIPTION INITIATION FACTOR RRN10"/>
    <property type="match status" value="1"/>
</dbReference>
<dbReference type="AlphaFoldDB" id="A0A2S4PY80"/>
<sequence length="199" mass="22107">MESKSNASKTCSLKNRLSVENSGSQNSRKLKRPSVYDAVAGRISASGFISKSDYIPQTRDTSSSTRVPLPPEHVLFRSKNAPTRFAEYDIYFENERNDVSDLPDSDLLKALHAYTADFYSNSTSNKGITDWKSLDGTALIALGILTEELIKDIIGETGDLALTEGQYLNTVKATQTRKNSTLCRRPFKKRQKTKPSSSE</sequence>
<proteinExistence type="predicted"/>
<protein>
    <submittedName>
        <fullName evidence="2">Uncharacterized protein</fullName>
    </submittedName>
</protein>
<dbReference type="InterPro" id="IPR022793">
    <property type="entry name" value="Rrn10"/>
</dbReference>
<dbReference type="Proteomes" id="UP000237438">
    <property type="component" value="Unassembled WGS sequence"/>
</dbReference>
<name>A0A2S4PY80_9PEZI</name>
<dbReference type="OrthoDB" id="2565191at2759"/>
<evidence type="ECO:0000313" key="2">
    <source>
        <dbReference type="EMBL" id="POS86982.1"/>
    </source>
</evidence>
<reference evidence="2 3" key="1">
    <citation type="submission" date="2017-10" db="EMBL/GenBank/DDBJ databases">
        <title>Development of genomic resources for the powdery mildew, Erysiphe pulchra.</title>
        <authorList>
            <person name="Wadl P.A."/>
            <person name="Mack B.M."/>
            <person name="Moore G."/>
            <person name="Beltz S.B."/>
        </authorList>
    </citation>
    <scope>NUCLEOTIDE SEQUENCE [LARGE SCALE GENOMIC DNA]</scope>
    <source>
        <strain evidence="2">Cflorida</strain>
    </source>
</reference>
<organism evidence="2 3">
    <name type="scientific">Erysiphe pulchra</name>
    <dbReference type="NCBI Taxonomy" id="225359"/>
    <lineage>
        <taxon>Eukaryota</taxon>
        <taxon>Fungi</taxon>
        <taxon>Dikarya</taxon>
        <taxon>Ascomycota</taxon>
        <taxon>Pezizomycotina</taxon>
        <taxon>Leotiomycetes</taxon>
        <taxon>Erysiphales</taxon>
        <taxon>Erysiphaceae</taxon>
        <taxon>Erysiphe</taxon>
    </lineage>
</organism>
<comment type="caution">
    <text evidence="2">The sequence shown here is derived from an EMBL/GenBank/DDBJ whole genome shotgun (WGS) entry which is preliminary data.</text>
</comment>
<evidence type="ECO:0000256" key="1">
    <source>
        <dbReference type="SAM" id="MobiDB-lite"/>
    </source>
</evidence>
<dbReference type="GO" id="GO:0006360">
    <property type="term" value="P:transcription by RNA polymerase I"/>
    <property type="evidence" value="ECO:0007669"/>
    <property type="project" value="InterPro"/>
</dbReference>
<feature type="region of interest" description="Disordered" evidence="1">
    <location>
        <begin position="1"/>
        <end position="33"/>
    </location>
</feature>
<keyword evidence="3" id="KW-1185">Reference proteome</keyword>
<gene>
    <name evidence="2" type="ORF">EPUL_002579</name>
</gene>
<dbReference type="PANTHER" id="PTHR28054:SF1">
    <property type="entry name" value="RNA POLYMERASE I-SPECIFIC TRANSCRIPTION INITIATION FACTOR RRN10"/>
    <property type="match status" value="1"/>
</dbReference>
<evidence type="ECO:0000313" key="3">
    <source>
        <dbReference type="Proteomes" id="UP000237438"/>
    </source>
</evidence>
<feature type="compositionally biased region" description="Polar residues" evidence="1">
    <location>
        <begin position="1"/>
        <end position="27"/>
    </location>
</feature>